<dbReference type="Pfam" id="PF01535">
    <property type="entry name" value="PPR"/>
    <property type="match status" value="2"/>
</dbReference>
<dbReference type="Gene3D" id="1.25.40.10">
    <property type="entry name" value="Tetratricopeptide repeat domain"/>
    <property type="match status" value="2"/>
</dbReference>
<dbReference type="EMBL" id="CP097503">
    <property type="protein sequence ID" value="URD79940.1"/>
    <property type="molecule type" value="Genomic_DNA"/>
</dbReference>
<accession>A0A9E7ENP6</accession>
<organism evidence="3 4">
    <name type="scientific">Musa troglodytarum</name>
    <name type="common">fe'i banana</name>
    <dbReference type="NCBI Taxonomy" id="320322"/>
    <lineage>
        <taxon>Eukaryota</taxon>
        <taxon>Viridiplantae</taxon>
        <taxon>Streptophyta</taxon>
        <taxon>Embryophyta</taxon>
        <taxon>Tracheophyta</taxon>
        <taxon>Spermatophyta</taxon>
        <taxon>Magnoliopsida</taxon>
        <taxon>Liliopsida</taxon>
        <taxon>Zingiberales</taxon>
        <taxon>Musaceae</taxon>
        <taxon>Musa</taxon>
    </lineage>
</organism>
<dbReference type="AlphaFoldDB" id="A0A9E7ENP6"/>
<reference evidence="3" key="1">
    <citation type="submission" date="2022-05" db="EMBL/GenBank/DDBJ databases">
        <title>The Musa troglodytarum L. genome provides insights into the mechanism of non-climacteric behaviour and enrichment of carotenoids.</title>
        <authorList>
            <person name="Wang J."/>
        </authorList>
    </citation>
    <scope>NUCLEOTIDE SEQUENCE</scope>
    <source>
        <tissue evidence="3">Leaf</tissue>
    </source>
</reference>
<dbReference type="PROSITE" id="PS51375">
    <property type="entry name" value="PPR"/>
    <property type="match status" value="2"/>
</dbReference>
<sequence>MTVRLPSSWNALIAGYTRVGAFAAAENLFAEMPDKIIISWTAMISGYCQNGLDDRALSLFEDMRRDDSEVKPNRVTVVSVLPACSRGAHTRLRSGMGRGFTVTRVPWASTDTRPCRIPENDKDVIAWNPMIAAHASHGHKAVSTFEDMLRSGVRPDPFTFTGLLSRCSHSGLIDEGLGCFDCMKTVYSVEPQSEHCACSVDLYISTVEQVVWSRRCR</sequence>
<dbReference type="GO" id="GO:0003723">
    <property type="term" value="F:RNA binding"/>
    <property type="evidence" value="ECO:0007669"/>
    <property type="project" value="InterPro"/>
</dbReference>
<keyword evidence="1" id="KW-0677">Repeat</keyword>
<dbReference type="InterPro" id="IPR002885">
    <property type="entry name" value="PPR_rpt"/>
</dbReference>
<gene>
    <name evidence="3" type="ORF">MUK42_18876</name>
</gene>
<dbReference type="Pfam" id="PF13041">
    <property type="entry name" value="PPR_2"/>
    <property type="match status" value="1"/>
</dbReference>
<dbReference type="OrthoDB" id="185373at2759"/>
<dbReference type="PANTHER" id="PTHR47926:SF540">
    <property type="entry name" value="PENTATRICOPEPTIDE REPEAT-CONTAINING PROTEIN"/>
    <property type="match status" value="1"/>
</dbReference>
<dbReference type="InterPro" id="IPR046960">
    <property type="entry name" value="PPR_At4g14850-like_plant"/>
</dbReference>
<dbReference type="GO" id="GO:0009451">
    <property type="term" value="P:RNA modification"/>
    <property type="evidence" value="ECO:0007669"/>
    <property type="project" value="InterPro"/>
</dbReference>
<dbReference type="PANTHER" id="PTHR47926">
    <property type="entry name" value="PENTATRICOPEPTIDE REPEAT-CONTAINING PROTEIN"/>
    <property type="match status" value="1"/>
</dbReference>
<dbReference type="InterPro" id="IPR011990">
    <property type="entry name" value="TPR-like_helical_dom_sf"/>
</dbReference>
<feature type="repeat" description="PPR" evidence="2">
    <location>
        <begin position="36"/>
        <end position="70"/>
    </location>
</feature>
<evidence type="ECO:0000256" key="1">
    <source>
        <dbReference type="ARBA" id="ARBA00022737"/>
    </source>
</evidence>
<evidence type="ECO:0000256" key="2">
    <source>
        <dbReference type="PROSITE-ProRule" id="PRU00708"/>
    </source>
</evidence>
<feature type="repeat" description="PPR" evidence="2">
    <location>
        <begin position="5"/>
        <end position="35"/>
    </location>
</feature>
<dbReference type="Proteomes" id="UP001055439">
    <property type="component" value="Chromosome 10"/>
</dbReference>
<evidence type="ECO:0000313" key="3">
    <source>
        <dbReference type="EMBL" id="URD79940.1"/>
    </source>
</evidence>
<evidence type="ECO:0000313" key="4">
    <source>
        <dbReference type="Proteomes" id="UP001055439"/>
    </source>
</evidence>
<dbReference type="NCBIfam" id="TIGR00756">
    <property type="entry name" value="PPR"/>
    <property type="match status" value="1"/>
</dbReference>
<keyword evidence="4" id="KW-1185">Reference proteome</keyword>
<protein>
    <submittedName>
        <fullName evidence="3">PPR repeat</fullName>
    </submittedName>
</protein>
<name>A0A9E7ENP6_9LILI</name>
<proteinExistence type="predicted"/>